<dbReference type="EMBL" id="JAGFNP010000003">
    <property type="protein sequence ID" value="MBO3732791.1"/>
    <property type="molecule type" value="Genomic_DNA"/>
</dbReference>
<evidence type="ECO:0000313" key="3">
    <source>
        <dbReference type="Proteomes" id="UP000681341"/>
    </source>
</evidence>
<dbReference type="Pfam" id="PF09509">
    <property type="entry name" value="Hypoth_Ymh"/>
    <property type="match status" value="1"/>
</dbReference>
<reference evidence="2 3" key="1">
    <citation type="submission" date="2021-03" db="EMBL/GenBank/DDBJ databases">
        <title>Glycomyces sp. nov., a novel actinomycete isolated from soil.</title>
        <authorList>
            <person name="Yang X."/>
            <person name="Xu X."/>
        </authorList>
    </citation>
    <scope>NUCLEOTIDE SEQUENCE [LARGE SCALE GENOMIC DNA]</scope>
    <source>
        <strain evidence="2 3">NEAU-S30</strain>
    </source>
</reference>
<dbReference type="Proteomes" id="UP000681341">
    <property type="component" value="Unassembled WGS sequence"/>
</dbReference>
<comment type="caution">
    <text evidence="2">The sequence shown here is derived from an EMBL/GenBank/DDBJ whole genome shotgun (WGS) entry which is preliminary data.</text>
</comment>
<feature type="domain" description="Conserved hypothetical protein CHP02391" evidence="1">
    <location>
        <begin position="143"/>
        <end position="278"/>
    </location>
</feature>
<evidence type="ECO:0000259" key="1">
    <source>
        <dbReference type="Pfam" id="PF09509"/>
    </source>
</evidence>
<organism evidence="2 3">
    <name type="scientific">Glycomyces niveus</name>
    <dbReference type="NCBI Taxonomy" id="2820287"/>
    <lineage>
        <taxon>Bacteria</taxon>
        <taxon>Bacillati</taxon>
        <taxon>Actinomycetota</taxon>
        <taxon>Actinomycetes</taxon>
        <taxon>Glycomycetales</taxon>
        <taxon>Glycomycetaceae</taxon>
        <taxon>Glycomyces</taxon>
    </lineage>
</organism>
<dbReference type="InterPro" id="IPR012654">
    <property type="entry name" value="CHP02391"/>
</dbReference>
<accession>A0ABS3U2T3</accession>
<protein>
    <submittedName>
        <fullName evidence="2">TIGR02391 family protein</fullName>
    </submittedName>
</protein>
<name>A0ABS3U2T3_9ACTN</name>
<sequence>MAEYGVDYLRRLDAAVAEFQTAFDAWMTTQVEIGFQPPYGLLPTVRIKEGQDRGEERRLALDVAETAGNAARAMQVTGTSVQVQGLGLLDPIANWSLMSSPKAVLEPQDIRSAAVSARGRLRAMITDAEAATDSDLPAFAPSSFHPVIWSAAAPYWTTHQYRVAVREAAEGLTEFWRKKLGRGGVNGTTFWEQTLATPKTQRPKGAADWPRLVWPGKPDDQTVTSMRNGLPPLAASLKGLAEGLNQTVRNPTSHSSDELSEQEAMERLAAYSFLARLLDQCEIQVPASSATAPVDEPRP</sequence>
<proteinExistence type="predicted"/>
<evidence type="ECO:0000313" key="2">
    <source>
        <dbReference type="EMBL" id="MBO3732791.1"/>
    </source>
</evidence>
<keyword evidence="3" id="KW-1185">Reference proteome</keyword>
<gene>
    <name evidence="2" type="ORF">J5V16_08140</name>
</gene>
<dbReference type="RefSeq" id="WP_208495569.1">
    <property type="nucleotide sequence ID" value="NZ_JAGFNP010000003.1"/>
</dbReference>